<dbReference type="EMBL" id="GADI01003561">
    <property type="protein sequence ID" value="JAA70247.1"/>
    <property type="molecule type" value="mRNA"/>
</dbReference>
<feature type="chain" id="PRO_5005518065" evidence="1">
    <location>
        <begin position="21"/>
        <end position="191"/>
    </location>
</feature>
<feature type="signal peptide" evidence="1">
    <location>
        <begin position="1"/>
        <end position="20"/>
    </location>
</feature>
<proteinExistence type="evidence at transcript level"/>
<protein>
    <submittedName>
        <fullName evidence="2">Putative basic tail protein</fullName>
    </submittedName>
</protein>
<accession>A0A0K8RGH2</accession>
<sequence>MLAATFIGVFIACFAGEITCKLLHQTPKSCNDNVFHEPGYSPGCKYPCTTGNIEESNIEMKDYNDSTVCVVFKDDDGTKLDHFGVCLGGECLGYEKQCPKCTESQHQQRWSSLSELGAQFHRCPPLDENSPVENCLYVCTDTYYFDSNSFEKEGYFYGIYKDGNPCKLKDESTGVCRSGFCYRTDVNSPKS</sequence>
<name>A0A0K8RGH2_IXORI</name>
<keyword evidence="1" id="KW-0732">Signal</keyword>
<dbReference type="GO" id="GO:0005576">
    <property type="term" value="C:extracellular region"/>
    <property type="evidence" value="ECO:0007669"/>
    <property type="project" value="UniProtKB-SubCell"/>
</dbReference>
<dbReference type="AlphaFoldDB" id="A0A0K8RGH2"/>
<reference evidence="2" key="1">
    <citation type="submission" date="2012-12" db="EMBL/GenBank/DDBJ databases">
        <title>Identification and characterization of a phenylalanine ammonia-lyase gene family in Isatis indigotica Fort.</title>
        <authorList>
            <person name="Liu Q."/>
            <person name="Chen J."/>
            <person name="Zhou X."/>
            <person name="Di P."/>
            <person name="Xiao Y."/>
            <person name="Xuan H."/>
            <person name="Zhang L."/>
            <person name="Chen W."/>
        </authorList>
    </citation>
    <scope>NUCLEOTIDE SEQUENCE</scope>
    <source>
        <tissue evidence="2">Salivary gland</tissue>
    </source>
</reference>
<dbReference type="Pfam" id="PF11410">
    <property type="entry name" value="Antifungal_pept"/>
    <property type="match status" value="1"/>
</dbReference>
<evidence type="ECO:0000256" key="1">
    <source>
        <dbReference type="SAM" id="SignalP"/>
    </source>
</evidence>
<organism evidence="2">
    <name type="scientific">Ixodes ricinus</name>
    <name type="common">Common tick</name>
    <name type="synonym">Acarus ricinus</name>
    <dbReference type="NCBI Taxonomy" id="34613"/>
    <lineage>
        <taxon>Eukaryota</taxon>
        <taxon>Metazoa</taxon>
        <taxon>Ecdysozoa</taxon>
        <taxon>Arthropoda</taxon>
        <taxon>Chelicerata</taxon>
        <taxon>Arachnida</taxon>
        <taxon>Acari</taxon>
        <taxon>Parasitiformes</taxon>
        <taxon>Ixodida</taxon>
        <taxon>Ixodoidea</taxon>
        <taxon>Ixodidae</taxon>
        <taxon>Ixodinae</taxon>
        <taxon>Ixodes</taxon>
    </lineage>
</organism>
<dbReference type="InterPro" id="IPR024206">
    <property type="entry name" value="Gurmarin/antimicrobial_peptd"/>
</dbReference>
<evidence type="ECO:0000313" key="2">
    <source>
        <dbReference type="EMBL" id="JAA70247.1"/>
    </source>
</evidence>